<evidence type="ECO:0000256" key="5">
    <source>
        <dbReference type="ARBA" id="ARBA00047517"/>
    </source>
</evidence>
<dbReference type="STRING" id="882378.RBRH_03704"/>
<evidence type="ECO:0000256" key="4">
    <source>
        <dbReference type="ARBA" id="ARBA00023239"/>
    </source>
</evidence>
<name>E5AQL7_MYCRK</name>
<dbReference type="GO" id="GO:0030170">
    <property type="term" value="F:pyridoxal phosphate binding"/>
    <property type="evidence" value="ECO:0007669"/>
    <property type="project" value="InterPro"/>
</dbReference>
<evidence type="ECO:0000256" key="3">
    <source>
        <dbReference type="ARBA" id="ARBA00022898"/>
    </source>
</evidence>
<dbReference type="GO" id="GO:0047804">
    <property type="term" value="F:cysteine-S-conjugate beta-lyase activity"/>
    <property type="evidence" value="ECO:0007669"/>
    <property type="project" value="InterPro"/>
</dbReference>
<evidence type="ECO:0000256" key="7">
    <source>
        <dbReference type="RuleBase" id="RU362118"/>
    </source>
</evidence>
<dbReference type="Gene3D" id="3.90.1150.10">
    <property type="entry name" value="Aspartate Aminotransferase, domain 1"/>
    <property type="match status" value="1"/>
</dbReference>
<dbReference type="NCBIfam" id="TIGR01324">
    <property type="entry name" value="cysta_beta_ly_B"/>
    <property type="match status" value="1"/>
</dbReference>
<evidence type="ECO:0000313" key="10">
    <source>
        <dbReference type="Proteomes" id="UP000007437"/>
    </source>
</evidence>
<organism evidence="9 10">
    <name type="scientific">Mycetohabitans rhizoxinica (strain DSM 19002 / CIP 109453 / HKI 454)</name>
    <name type="common">Paraburkholderia rhizoxinica</name>
    <dbReference type="NCBI Taxonomy" id="882378"/>
    <lineage>
        <taxon>Bacteria</taxon>
        <taxon>Pseudomonadati</taxon>
        <taxon>Pseudomonadota</taxon>
        <taxon>Betaproteobacteria</taxon>
        <taxon>Burkholderiales</taxon>
        <taxon>Burkholderiaceae</taxon>
        <taxon>Mycetohabitans</taxon>
    </lineage>
</organism>
<reference evidence="9 10" key="1">
    <citation type="journal article" date="2011" name="J. Bacteriol.">
        <title>Complete genome sequence of Burkholderia rhizoxinica, an endosymbiont of Rhizopus microsporus.</title>
        <authorList>
            <person name="Lackner G."/>
            <person name="Moebius N."/>
            <person name="Partida-Martinez L."/>
            <person name="Hertweck C."/>
        </authorList>
    </citation>
    <scope>NUCLEOTIDE SEQUENCE [LARGE SCALE GENOMIC DNA]</scope>
    <source>
        <strain evidence="10">DSM 19002 / CIP 109453 / HKI 454</strain>
    </source>
</reference>
<feature type="modified residue" description="N6-(pyridoxal phosphate)lysine" evidence="6">
    <location>
        <position position="224"/>
    </location>
</feature>
<dbReference type="SUPFAM" id="SSF53383">
    <property type="entry name" value="PLP-dependent transferases"/>
    <property type="match status" value="1"/>
</dbReference>
<protein>
    <submittedName>
        <fullName evidence="9">Cystathionine beta-lyase</fullName>
        <ecNumber evidence="9">4.4.1.8</ecNumber>
    </submittedName>
</protein>
<dbReference type="Gene3D" id="3.40.640.10">
    <property type="entry name" value="Type I PLP-dependent aspartate aminotransferase-like (Major domain)"/>
    <property type="match status" value="1"/>
</dbReference>
<dbReference type="InterPro" id="IPR006233">
    <property type="entry name" value="Cys_b_lyase_bac"/>
</dbReference>
<dbReference type="PIRSF" id="PIRSF001434">
    <property type="entry name" value="CGS"/>
    <property type="match status" value="1"/>
</dbReference>
<evidence type="ECO:0000256" key="2">
    <source>
        <dbReference type="ARBA" id="ARBA00009077"/>
    </source>
</evidence>
<dbReference type="GO" id="GO:0019346">
    <property type="term" value="P:transsulfuration"/>
    <property type="evidence" value="ECO:0007669"/>
    <property type="project" value="InterPro"/>
</dbReference>
<evidence type="ECO:0000256" key="6">
    <source>
        <dbReference type="PIRSR" id="PIRSR001434-2"/>
    </source>
</evidence>
<dbReference type="KEGG" id="brh:RBRH_03704"/>
<dbReference type="PANTHER" id="PTHR43500">
    <property type="entry name" value="CYSTATHIONINE BETA-LYASE-RELATED"/>
    <property type="match status" value="1"/>
</dbReference>
<keyword evidence="4 9" id="KW-0456">Lyase</keyword>
<dbReference type="PANTHER" id="PTHR43500:SF1">
    <property type="entry name" value="CYSTATHIONINE BETA-LYASE-RELATED"/>
    <property type="match status" value="1"/>
</dbReference>
<dbReference type="Pfam" id="PF01053">
    <property type="entry name" value="Cys_Met_Meta_PP"/>
    <property type="match status" value="1"/>
</dbReference>
<dbReference type="HOGENOM" id="CLU_018986_5_1_4"/>
<dbReference type="EC" id="4.4.1.8" evidence="9"/>
<keyword evidence="3 6" id="KW-0663">Pyridoxal phosphate</keyword>
<feature type="region of interest" description="Disordered" evidence="8">
    <location>
        <begin position="1"/>
        <end position="22"/>
    </location>
</feature>
<dbReference type="eggNOG" id="COG0626">
    <property type="taxonomic scope" value="Bacteria"/>
</dbReference>
<dbReference type="InterPro" id="IPR015421">
    <property type="entry name" value="PyrdxlP-dep_Trfase_major"/>
</dbReference>
<dbReference type="Proteomes" id="UP000007437">
    <property type="component" value="Chromosome"/>
</dbReference>
<dbReference type="InterPro" id="IPR000277">
    <property type="entry name" value="Cys/Met-Metab_PyrdxlP-dep_enz"/>
</dbReference>
<dbReference type="InterPro" id="IPR015422">
    <property type="entry name" value="PyrdxlP-dep_Trfase_small"/>
</dbReference>
<dbReference type="AlphaFoldDB" id="E5AQL7"/>
<dbReference type="GO" id="GO:0019450">
    <property type="term" value="P:L-cysteine catabolic process to pyruvate"/>
    <property type="evidence" value="ECO:0007669"/>
    <property type="project" value="TreeGrafter"/>
</dbReference>
<dbReference type="NCBIfam" id="NF005456">
    <property type="entry name" value="PRK07050.1"/>
    <property type="match status" value="1"/>
</dbReference>
<dbReference type="EMBL" id="FR687359">
    <property type="protein sequence ID" value="CBW74899.1"/>
    <property type="molecule type" value="Genomic_DNA"/>
</dbReference>
<evidence type="ECO:0000256" key="1">
    <source>
        <dbReference type="ARBA" id="ARBA00001933"/>
    </source>
</evidence>
<evidence type="ECO:0000256" key="8">
    <source>
        <dbReference type="SAM" id="MobiDB-lite"/>
    </source>
</evidence>
<comment type="catalytic activity">
    <reaction evidence="5">
        <text>L,L-cystathionine + H2O = L-homocysteine + pyruvate + NH4(+)</text>
        <dbReference type="Rhea" id="RHEA:13965"/>
        <dbReference type="ChEBI" id="CHEBI:15361"/>
        <dbReference type="ChEBI" id="CHEBI:15377"/>
        <dbReference type="ChEBI" id="CHEBI:28938"/>
        <dbReference type="ChEBI" id="CHEBI:58161"/>
        <dbReference type="ChEBI" id="CHEBI:58199"/>
    </reaction>
</comment>
<proteinExistence type="inferred from homology"/>
<comment type="similarity">
    <text evidence="2 7">Belongs to the trans-sulfuration enzymes family.</text>
</comment>
<gene>
    <name evidence="9" type="ordered locus">RBRH_03704</name>
</gene>
<comment type="cofactor">
    <cofactor evidence="1 7">
        <name>pyridoxal 5'-phosphate</name>
        <dbReference type="ChEBI" id="CHEBI:597326"/>
    </cofactor>
</comment>
<evidence type="ECO:0000313" key="9">
    <source>
        <dbReference type="EMBL" id="CBW74899.1"/>
    </source>
</evidence>
<sequence length="408" mass="44703">MNQEGETMTDDFPAAPAGAARDPQTELLHPVTPVQPGFESFSVPTARASTVIFPDLASMRALDWRSDAQWRYGLHATPTSVALQQRIAAIEGGRYALLQPSGLSAISNVYFAFVKAGDDVLVPDNVYSPNREHGDWLAQDFGITVRYYDPMVGSGMAALLRPNTRLIWLEAPGSITMEVPDVPAITALARERGIVTALDNTYSAGLVFKPFEHGVDISVQALTKYQSGGSDVLMGATITADHDLYLAMKRARMRVGLGVSADDCSLVLRGLPSMQVRYRAHERSALAIAGWLKRRPEVAAVLHPAFEDCPGHAYWKRDFTGAGGLFSVVFDPRYTSAQVDAFVEGLELFALGWSWGGAHSIAMPYDIAAMRTAGMWPHRGVLVRFYIGLEHEADLRADIERSLTRHLR</sequence>
<dbReference type="InterPro" id="IPR015424">
    <property type="entry name" value="PyrdxlP-dep_Trfase"/>
</dbReference>
<accession>E5AQL7</accession>